<sequence>MEAPINAGPYALRKAGHPTVNVPTDKMAAFLNEVKTACLRKVSDGASASNLGRSISGSGMSTARRAATVGDLSFDIGIAARLGEKRKRDLNVADDTTGAPSAKRRYTTFIIPDNTSANSSSSNTSNETRSTAPGLSSSPPNSQLMHPSSQTWPSVSSTETDITTPSLCSDNDNEHERELPSPPTPDQHGSPAHADTTLTRLTPPQPEREVIDVDQDSPESHIVHPIEQPLPILERKDVQSAFARRVPSSPMPPDTPRKPLPPARSRPRTKPTRKPIPVEDEDASDGVDPLSLTYSPPSMKVVRAAPRIADPPLQPRIKKGTNKDSSRLPVPARASRVPDTPPITPTISQQQQQQQHQHQEAPTTSNTIRRRRTLDEELRRAGDSLWQDTPVAPPRDNQQHADVQEDLDSSELVGVGTKSKRRGFLSGGGAAGAPVFMGVGYVQGAMDDDEIQIIEPPQKKTSKTKTKR</sequence>
<dbReference type="EMBL" id="LUGG01000009">
    <property type="protein sequence ID" value="OBZ72706.1"/>
    <property type="molecule type" value="Genomic_DNA"/>
</dbReference>
<evidence type="ECO:0000313" key="3">
    <source>
        <dbReference type="Proteomes" id="UP000092993"/>
    </source>
</evidence>
<feature type="compositionally biased region" description="Basic and acidic residues" evidence="1">
    <location>
        <begin position="373"/>
        <end position="382"/>
    </location>
</feature>
<comment type="caution">
    <text evidence="2">The sequence shown here is derived from an EMBL/GenBank/DDBJ whole genome shotgun (WGS) entry which is preliminary data.</text>
</comment>
<keyword evidence="3" id="KW-1185">Reference proteome</keyword>
<name>A0A1C7M8K8_GRIFR</name>
<dbReference type="Proteomes" id="UP000092993">
    <property type="component" value="Unassembled WGS sequence"/>
</dbReference>
<proteinExistence type="predicted"/>
<gene>
    <name evidence="2" type="ORF">A0H81_07511</name>
</gene>
<feature type="region of interest" description="Disordered" evidence="1">
    <location>
        <begin position="93"/>
        <end position="433"/>
    </location>
</feature>
<organism evidence="2 3">
    <name type="scientific">Grifola frondosa</name>
    <name type="common">Maitake</name>
    <name type="synonym">Polyporus frondosus</name>
    <dbReference type="NCBI Taxonomy" id="5627"/>
    <lineage>
        <taxon>Eukaryota</taxon>
        <taxon>Fungi</taxon>
        <taxon>Dikarya</taxon>
        <taxon>Basidiomycota</taxon>
        <taxon>Agaricomycotina</taxon>
        <taxon>Agaricomycetes</taxon>
        <taxon>Polyporales</taxon>
        <taxon>Grifolaceae</taxon>
        <taxon>Grifola</taxon>
    </lineage>
</organism>
<accession>A0A1C7M8K8</accession>
<feature type="compositionally biased region" description="Pro residues" evidence="1">
    <location>
        <begin position="249"/>
        <end position="264"/>
    </location>
</feature>
<feature type="compositionally biased region" description="Polar residues" evidence="1">
    <location>
        <begin position="133"/>
        <end position="170"/>
    </location>
</feature>
<evidence type="ECO:0000256" key="1">
    <source>
        <dbReference type="SAM" id="MobiDB-lite"/>
    </source>
</evidence>
<evidence type="ECO:0000313" key="2">
    <source>
        <dbReference type="EMBL" id="OBZ72706.1"/>
    </source>
</evidence>
<reference evidence="2 3" key="1">
    <citation type="submission" date="2016-03" db="EMBL/GenBank/DDBJ databases">
        <title>Whole genome sequencing of Grifola frondosa 9006-11.</title>
        <authorList>
            <person name="Min B."/>
            <person name="Park H."/>
            <person name="Kim J.-G."/>
            <person name="Cho H."/>
            <person name="Oh Y.-L."/>
            <person name="Kong W.-S."/>
            <person name="Choi I.-G."/>
        </authorList>
    </citation>
    <scope>NUCLEOTIDE SEQUENCE [LARGE SCALE GENOMIC DNA]</scope>
    <source>
        <strain evidence="2 3">9006-11</strain>
    </source>
</reference>
<feature type="compositionally biased region" description="Low complexity" evidence="1">
    <location>
        <begin position="114"/>
        <end position="131"/>
    </location>
</feature>
<dbReference type="OrthoDB" id="3256736at2759"/>
<protein>
    <submittedName>
        <fullName evidence="2">Uncharacterized protein</fullName>
    </submittedName>
</protein>
<dbReference type="AlphaFoldDB" id="A0A1C7M8K8"/>